<name>A0ABU8N2H4_9PSEU</name>
<keyword evidence="2" id="KW-1185">Reference proteome</keyword>
<comment type="caution">
    <text evidence="1">The sequence shown here is derived from an EMBL/GenBank/DDBJ whole genome shotgun (WGS) entry which is preliminary data.</text>
</comment>
<evidence type="ECO:0000313" key="2">
    <source>
        <dbReference type="Proteomes" id="UP001370100"/>
    </source>
</evidence>
<dbReference type="Proteomes" id="UP001370100">
    <property type="component" value="Unassembled WGS sequence"/>
</dbReference>
<gene>
    <name evidence="1" type="ORF">WCD41_06875</name>
</gene>
<organism evidence="1 2">
    <name type="scientific">Actinomycetospora aeridis</name>
    <dbReference type="NCBI Taxonomy" id="3129231"/>
    <lineage>
        <taxon>Bacteria</taxon>
        <taxon>Bacillati</taxon>
        <taxon>Actinomycetota</taxon>
        <taxon>Actinomycetes</taxon>
        <taxon>Pseudonocardiales</taxon>
        <taxon>Pseudonocardiaceae</taxon>
        <taxon>Actinomycetospora</taxon>
    </lineage>
</organism>
<dbReference type="EMBL" id="JBBEGL010000002">
    <property type="protein sequence ID" value="MEJ2886170.1"/>
    <property type="molecule type" value="Genomic_DNA"/>
</dbReference>
<proteinExistence type="predicted"/>
<evidence type="ECO:0000313" key="1">
    <source>
        <dbReference type="EMBL" id="MEJ2886170.1"/>
    </source>
</evidence>
<dbReference type="RefSeq" id="WP_337712658.1">
    <property type="nucleotide sequence ID" value="NZ_JBBEGL010000002.1"/>
</dbReference>
<sequence length="160" mass="17196">MPRALDPELRAAILASIQAIADGQAPERSAAAVAREHDVSRPSVTKIAAAHDLSHVWNREHTARASRAKQQDNRALRAELSRQMLEDASRLRQRLWVPSTTVTATGAKVVTEIPTAADAKHLLAYQSLVKSSADIDARDAADDQHAAVDAWLASLLSPGA</sequence>
<reference evidence="1 2" key="1">
    <citation type="submission" date="2024-03" db="EMBL/GenBank/DDBJ databases">
        <title>Actinomycetospora sp. OC33-EN06, a novel actinomycete isolated from wild orchid (Aerides multiflora).</title>
        <authorList>
            <person name="Suriyachadkun C."/>
        </authorList>
    </citation>
    <scope>NUCLEOTIDE SEQUENCE [LARGE SCALE GENOMIC DNA]</scope>
    <source>
        <strain evidence="1 2">OC33-EN06</strain>
    </source>
</reference>
<accession>A0ABU8N2H4</accession>
<protein>
    <submittedName>
        <fullName evidence="1">Uncharacterized protein</fullName>
    </submittedName>
</protein>